<keyword evidence="3" id="KW-1185">Reference proteome</keyword>
<evidence type="ECO:0000313" key="2">
    <source>
        <dbReference type="EMBL" id="MFD0787516.1"/>
    </source>
</evidence>
<accession>A0ABW3AAD6</accession>
<evidence type="ECO:0000313" key="3">
    <source>
        <dbReference type="Proteomes" id="UP001597053"/>
    </source>
</evidence>
<proteinExistence type="predicted"/>
<evidence type="ECO:0000256" key="1">
    <source>
        <dbReference type="SAM" id="SignalP"/>
    </source>
</evidence>
<feature type="chain" id="PRO_5046086530" description="Acyl dehydratase" evidence="1">
    <location>
        <begin position="21"/>
        <end position="111"/>
    </location>
</feature>
<dbReference type="Proteomes" id="UP001597053">
    <property type="component" value="Unassembled WGS sequence"/>
</dbReference>
<evidence type="ECO:0008006" key="4">
    <source>
        <dbReference type="Google" id="ProtNLM"/>
    </source>
</evidence>
<keyword evidence="1" id="KW-0732">Signal</keyword>
<organism evidence="2 3">
    <name type="scientific">Micromonospora azadirachtae</name>
    <dbReference type="NCBI Taxonomy" id="1970735"/>
    <lineage>
        <taxon>Bacteria</taxon>
        <taxon>Bacillati</taxon>
        <taxon>Actinomycetota</taxon>
        <taxon>Actinomycetes</taxon>
        <taxon>Micromonosporales</taxon>
        <taxon>Micromonosporaceae</taxon>
        <taxon>Micromonospora</taxon>
    </lineage>
</organism>
<name>A0ABW3AAD6_9ACTN</name>
<sequence length="111" mass="11652">CLFWSRIRALRAMLPLAPFRAPVQVTGATVWAALDCPGGWSVIAPGRPYVLGRIAARVDALPEPGDECVVTGVTVAVEGRKALVHTSLYGPDGDLLACARATWIALPAGTD</sequence>
<gene>
    <name evidence="2" type="ORF">ACFQZ8_26745</name>
</gene>
<protein>
    <recommendedName>
        <fullName evidence="4">Acyl dehydratase</fullName>
    </recommendedName>
</protein>
<dbReference type="Gene3D" id="3.10.129.10">
    <property type="entry name" value="Hotdog Thioesterase"/>
    <property type="match status" value="1"/>
</dbReference>
<dbReference type="SUPFAM" id="SSF54637">
    <property type="entry name" value="Thioesterase/thiol ester dehydrase-isomerase"/>
    <property type="match status" value="1"/>
</dbReference>
<feature type="signal peptide" evidence="1">
    <location>
        <begin position="1"/>
        <end position="20"/>
    </location>
</feature>
<feature type="non-terminal residue" evidence="2">
    <location>
        <position position="1"/>
    </location>
</feature>
<dbReference type="EMBL" id="JBHTHM010002057">
    <property type="protein sequence ID" value="MFD0787516.1"/>
    <property type="molecule type" value="Genomic_DNA"/>
</dbReference>
<dbReference type="InterPro" id="IPR029069">
    <property type="entry name" value="HotDog_dom_sf"/>
</dbReference>
<reference evidence="3" key="1">
    <citation type="journal article" date="2019" name="Int. J. Syst. Evol. Microbiol.">
        <title>The Global Catalogue of Microorganisms (GCM) 10K type strain sequencing project: providing services to taxonomists for standard genome sequencing and annotation.</title>
        <authorList>
            <consortium name="The Broad Institute Genomics Platform"/>
            <consortium name="The Broad Institute Genome Sequencing Center for Infectious Disease"/>
            <person name="Wu L."/>
            <person name="Ma J."/>
        </authorList>
    </citation>
    <scope>NUCLEOTIDE SEQUENCE [LARGE SCALE GENOMIC DNA]</scope>
    <source>
        <strain evidence="3">JCM 32148</strain>
    </source>
</reference>
<comment type="caution">
    <text evidence="2">The sequence shown here is derived from an EMBL/GenBank/DDBJ whole genome shotgun (WGS) entry which is preliminary data.</text>
</comment>